<name>A0A1M5KVS7_9ACTN</name>
<dbReference type="GO" id="GO:0047388">
    <property type="term" value="F:[glutamine synthetase]-adenylyl-L-tyrosine phosphorylase activity"/>
    <property type="evidence" value="ECO:0007669"/>
    <property type="project" value="UniProtKB-EC"/>
</dbReference>
<proteinExistence type="inferred from homology"/>
<accession>A0A1M5KVS7</accession>
<sequence>MTDPPGAVRHASRLARLSFADGARAAELLAGAPLSWWDLETNEPVDASAAVVVAALARTADPDAALAALARLLAAPGCTGLREELEQRADLRARLLGLLGVSGEIAAHLVDHPEQWRVLVDDIDTGAVARRLHDAVRADVADPVTGTGGTRARCTGPDAIDALRTAYRREVVAIAGRDVAGDLDVRAVTEMLADLAGHTLQAALAVAATSLAPDAPCCRLAVIAMGKAGSRELNYVSDVDVVYVVEPLDEDDDVEPALGTGARLAAELMRVCRAVAWEVDPNLRPEGKDGPLVRTLASHEAYYRRWAKTWEFQALLKARPIAGDLALGRAYSDVIAPLVWTAAERQDFVADVRAMRSRVVEHIPVAVAERDIKLGRGGIRDVEFAVQLLQLVHGRGDETLRSPETLPALDALRNGGYVGRDDAVSLVDAYRFLRTVEHRLQLRRLRRTHILPDRAADLGWLARSMGYRPDHRGTARDVFDAEWKLHAREVRRLHEKLFYRPLLEAVARVPAHGLRLTTAEAGRRLEALGFDNPDAALRHIESLTSGLSRRAALQRGLLPVLLADFASAPAPDTGLLAYRTLSDQLGTTPWYLRLLRDGDAVAQRLAHILGTSRYVAPMLGRAPEALRLLADDDALRPGDPVEVLAAMNDVAGRQPDAAAAVRALRAVRRQELLRTAFADLLGRADVEQVCDALSTTLAATLQATVRVALRSVAEARGLAELPIRFAVIAMGRLGGGEVGYGSDADVLFVFENVGDATAGGEELATNCARDVAGSLRALLGAASSTDPPLVVDAGLRPEGRNGALVRSLASYRAYYARWSSAWEAQALLRARPVAGDDELGRQFVSMIDPVRYPEGGVAPDDLVEIRRLKGRIDSERLPRGADPTTHTKLGRGGLADIEWTVQLLQLDHGHALPELRTTRTLAALDALAKAGLLESDQAEVLRTAWRCATRVRNALVLVRDKPTDQLPALGAELVAVSRVMGYPLGSDPGQLVDDYRRAARRARKVVEDVFYGGRG</sequence>
<keyword evidence="10" id="KW-0436">Ligase</keyword>
<dbReference type="Proteomes" id="UP000186132">
    <property type="component" value="Unassembled WGS sequence"/>
</dbReference>
<keyword evidence="11" id="KW-1185">Reference proteome</keyword>
<dbReference type="Gene3D" id="3.30.460.10">
    <property type="entry name" value="Beta Polymerase, domain 2"/>
    <property type="match status" value="2"/>
</dbReference>
<keyword evidence="4 7" id="KW-0067">ATP-binding</keyword>
<dbReference type="RefSeq" id="WP_073390212.1">
    <property type="nucleotide sequence ID" value="NZ_FQVU01000003.1"/>
</dbReference>
<organism evidence="10 11">
    <name type="scientific">Jatrophihabitans endophyticus</name>
    <dbReference type="NCBI Taxonomy" id="1206085"/>
    <lineage>
        <taxon>Bacteria</taxon>
        <taxon>Bacillati</taxon>
        <taxon>Actinomycetota</taxon>
        <taxon>Actinomycetes</taxon>
        <taxon>Jatrophihabitantales</taxon>
        <taxon>Jatrophihabitantaceae</taxon>
        <taxon>Jatrophihabitans</taxon>
    </lineage>
</organism>
<gene>
    <name evidence="7" type="primary">glnE</name>
    <name evidence="10" type="ORF">SAMN05443575_2276</name>
</gene>
<dbReference type="SUPFAM" id="SSF81301">
    <property type="entry name" value="Nucleotidyltransferase"/>
    <property type="match status" value="2"/>
</dbReference>
<dbReference type="PANTHER" id="PTHR30621">
    <property type="entry name" value="GLUTAMINE SYNTHETASE ADENYLYLTRANSFERASE"/>
    <property type="match status" value="1"/>
</dbReference>
<comment type="similarity">
    <text evidence="7">Belongs to the GlnE family.</text>
</comment>
<keyword evidence="6 7" id="KW-0511">Multifunctional enzyme</keyword>
<dbReference type="SUPFAM" id="SSF81593">
    <property type="entry name" value="Nucleotidyltransferase substrate binding subunit/domain"/>
    <property type="match status" value="2"/>
</dbReference>
<dbReference type="NCBIfam" id="NF010707">
    <property type="entry name" value="PRK14109.1"/>
    <property type="match status" value="1"/>
</dbReference>
<dbReference type="HAMAP" id="MF_00802">
    <property type="entry name" value="GlnE"/>
    <property type="match status" value="1"/>
</dbReference>
<evidence type="ECO:0000256" key="2">
    <source>
        <dbReference type="ARBA" id="ARBA00022695"/>
    </source>
</evidence>
<dbReference type="EMBL" id="FQVU01000003">
    <property type="protein sequence ID" value="SHG56914.1"/>
    <property type="molecule type" value="Genomic_DNA"/>
</dbReference>
<dbReference type="Pfam" id="PF03710">
    <property type="entry name" value="GlnE"/>
    <property type="match status" value="2"/>
</dbReference>
<dbReference type="InterPro" id="IPR005190">
    <property type="entry name" value="GlnE_rpt_dom"/>
</dbReference>
<dbReference type="AlphaFoldDB" id="A0A1M5KVS7"/>
<dbReference type="InterPro" id="IPR023057">
    <property type="entry name" value="GlnE"/>
</dbReference>
<feature type="region of interest" description="Adenylyl removase" evidence="7">
    <location>
        <begin position="1"/>
        <end position="502"/>
    </location>
</feature>
<dbReference type="STRING" id="1206085.SAMN05443575_2276"/>
<dbReference type="EC" id="2.7.7.42" evidence="7"/>
<evidence type="ECO:0000256" key="7">
    <source>
        <dbReference type="HAMAP-Rule" id="MF_00802"/>
    </source>
</evidence>
<evidence type="ECO:0000259" key="8">
    <source>
        <dbReference type="Pfam" id="PF03710"/>
    </source>
</evidence>
<dbReference type="InterPro" id="IPR043519">
    <property type="entry name" value="NT_sf"/>
</dbReference>
<dbReference type="Pfam" id="PF08335">
    <property type="entry name" value="GlnD_UR_UTase"/>
    <property type="match status" value="2"/>
</dbReference>
<dbReference type="GO" id="GO:0005829">
    <property type="term" value="C:cytosol"/>
    <property type="evidence" value="ECO:0007669"/>
    <property type="project" value="TreeGrafter"/>
</dbReference>
<comment type="catalytic activity">
    <reaction evidence="7">
        <text>[glutamine synthetase]-L-tyrosine + ATP = [glutamine synthetase]-O(4)-(5'-adenylyl)-L-tyrosine + diphosphate</text>
        <dbReference type="Rhea" id="RHEA:18589"/>
        <dbReference type="Rhea" id="RHEA-COMP:10660"/>
        <dbReference type="Rhea" id="RHEA-COMP:10661"/>
        <dbReference type="ChEBI" id="CHEBI:30616"/>
        <dbReference type="ChEBI" id="CHEBI:33019"/>
        <dbReference type="ChEBI" id="CHEBI:46858"/>
        <dbReference type="ChEBI" id="CHEBI:83624"/>
        <dbReference type="EC" id="2.7.7.42"/>
    </reaction>
</comment>
<comment type="function">
    <text evidence="7">Involved in the regulation of glutamine synthetase GlnA, a key enzyme in the process to assimilate ammonia. When cellular nitrogen levels are high, the C-terminal adenylyl transferase (AT) inactivates GlnA by covalent transfer of an adenylyl group from ATP to specific tyrosine residue of GlnA, thus reducing its activity. Conversely, when nitrogen levels are low, the N-terminal adenylyl removase (AR) activates GlnA by removing the adenylyl group by phosphorolysis, increasing its activity. The regulatory region of GlnE binds the signal transduction protein PII (GlnB) which indicates the nitrogen status of the cell.</text>
</comment>
<dbReference type="GO" id="GO:0005524">
    <property type="term" value="F:ATP binding"/>
    <property type="evidence" value="ECO:0007669"/>
    <property type="project" value="UniProtKB-UniRule"/>
</dbReference>
<dbReference type="GO" id="GO:0000820">
    <property type="term" value="P:regulation of glutamine family amino acid metabolic process"/>
    <property type="evidence" value="ECO:0007669"/>
    <property type="project" value="UniProtKB-UniRule"/>
</dbReference>
<evidence type="ECO:0000313" key="11">
    <source>
        <dbReference type="Proteomes" id="UP000186132"/>
    </source>
</evidence>
<evidence type="ECO:0000256" key="6">
    <source>
        <dbReference type="ARBA" id="ARBA00023268"/>
    </source>
</evidence>
<keyword evidence="3 7" id="KW-0547">Nucleotide-binding</keyword>
<feature type="domain" description="PII-uridylyltransferase/Glutamine-synthetase adenylyltransferase" evidence="9">
    <location>
        <begin position="367"/>
        <end position="498"/>
    </location>
</feature>
<protein>
    <recommendedName>
        <fullName evidence="7">Bifunctional glutamine synthetase adenylyltransferase/adenylyl-removing enzyme</fullName>
    </recommendedName>
    <alternativeName>
        <fullName evidence="7">ATP:glutamine synthetase adenylyltransferase</fullName>
    </alternativeName>
    <alternativeName>
        <fullName evidence="7">ATase</fullName>
    </alternativeName>
    <domain>
        <recommendedName>
            <fullName evidence="7">Glutamine synthetase adenylyl-L-tyrosine phosphorylase</fullName>
            <ecNumber evidence="7">2.7.7.89</ecNumber>
        </recommendedName>
        <alternativeName>
            <fullName evidence="7">Adenylyl removase</fullName>
            <shortName evidence="7">AR</shortName>
            <shortName evidence="7">AT-N</shortName>
        </alternativeName>
    </domain>
    <domain>
        <recommendedName>
            <fullName evidence="7">Glutamine synthetase adenylyl transferase</fullName>
            <ecNumber evidence="7">2.7.7.42</ecNumber>
        </recommendedName>
        <alternativeName>
            <fullName evidence="7">Adenylyl transferase</fullName>
            <shortName evidence="7">AT</shortName>
            <shortName evidence="7">AT-C</shortName>
        </alternativeName>
    </domain>
</protein>
<dbReference type="InterPro" id="IPR013546">
    <property type="entry name" value="PII_UdlTrfase/GS_AdlTrfase"/>
</dbReference>
<keyword evidence="5 7" id="KW-0460">Magnesium</keyword>
<comment type="catalytic activity">
    <reaction evidence="7">
        <text>[glutamine synthetase]-O(4)-(5'-adenylyl)-L-tyrosine + phosphate = [glutamine synthetase]-L-tyrosine + ADP</text>
        <dbReference type="Rhea" id="RHEA:43716"/>
        <dbReference type="Rhea" id="RHEA-COMP:10660"/>
        <dbReference type="Rhea" id="RHEA-COMP:10661"/>
        <dbReference type="ChEBI" id="CHEBI:43474"/>
        <dbReference type="ChEBI" id="CHEBI:46858"/>
        <dbReference type="ChEBI" id="CHEBI:83624"/>
        <dbReference type="ChEBI" id="CHEBI:456216"/>
        <dbReference type="EC" id="2.7.7.89"/>
    </reaction>
</comment>
<dbReference type="GO" id="GO:0008882">
    <property type="term" value="F:[glutamate-ammonia-ligase] adenylyltransferase activity"/>
    <property type="evidence" value="ECO:0007669"/>
    <property type="project" value="UniProtKB-UniRule"/>
</dbReference>
<keyword evidence="1 7" id="KW-0808">Transferase</keyword>
<feature type="region of interest" description="Adenylyl transferase" evidence="7">
    <location>
        <begin position="510"/>
        <end position="1015"/>
    </location>
</feature>
<feature type="domain" description="Glutamate-ammonia ligase adenylyltransferase repeated" evidence="8">
    <location>
        <begin position="603"/>
        <end position="843"/>
    </location>
</feature>
<dbReference type="GO" id="GO:0000287">
    <property type="term" value="F:magnesium ion binding"/>
    <property type="evidence" value="ECO:0007669"/>
    <property type="project" value="UniProtKB-UniRule"/>
</dbReference>
<evidence type="ECO:0000259" key="9">
    <source>
        <dbReference type="Pfam" id="PF08335"/>
    </source>
</evidence>
<keyword evidence="2 7" id="KW-0548">Nucleotidyltransferase</keyword>
<evidence type="ECO:0000313" key="10">
    <source>
        <dbReference type="EMBL" id="SHG56914.1"/>
    </source>
</evidence>
<evidence type="ECO:0000256" key="4">
    <source>
        <dbReference type="ARBA" id="ARBA00022840"/>
    </source>
</evidence>
<evidence type="ECO:0000256" key="3">
    <source>
        <dbReference type="ARBA" id="ARBA00022741"/>
    </source>
</evidence>
<feature type="domain" description="PII-uridylyltransferase/Glutamine-synthetase adenylyltransferase" evidence="9">
    <location>
        <begin position="886"/>
        <end position="1010"/>
    </location>
</feature>
<evidence type="ECO:0000256" key="5">
    <source>
        <dbReference type="ARBA" id="ARBA00022842"/>
    </source>
</evidence>
<comment type="cofactor">
    <cofactor evidence="7">
        <name>Mg(2+)</name>
        <dbReference type="ChEBI" id="CHEBI:18420"/>
    </cofactor>
</comment>
<dbReference type="Gene3D" id="1.20.120.330">
    <property type="entry name" value="Nucleotidyltransferases domain 2"/>
    <property type="match status" value="2"/>
</dbReference>
<dbReference type="EC" id="2.7.7.89" evidence="7"/>
<reference evidence="11" key="1">
    <citation type="submission" date="2016-11" db="EMBL/GenBank/DDBJ databases">
        <authorList>
            <person name="Varghese N."/>
            <person name="Submissions S."/>
        </authorList>
    </citation>
    <scope>NUCLEOTIDE SEQUENCE [LARGE SCALE GENOMIC DNA]</scope>
    <source>
        <strain evidence="11">DSM 45627</strain>
    </source>
</reference>
<dbReference type="GO" id="GO:0016874">
    <property type="term" value="F:ligase activity"/>
    <property type="evidence" value="ECO:0007669"/>
    <property type="project" value="UniProtKB-KW"/>
</dbReference>
<feature type="domain" description="Glutamate-ammonia ligase adenylyltransferase repeated" evidence="8">
    <location>
        <begin position="94"/>
        <end position="328"/>
    </location>
</feature>
<evidence type="ECO:0000256" key="1">
    <source>
        <dbReference type="ARBA" id="ARBA00022679"/>
    </source>
</evidence>
<dbReference type="CDD" id="cd05401">
    <property type="entry name" value="NT_GlnE_GlnD_like"/>
    <property type="match status" value="2"/>
</dbReference>
<dbReference type="PANTHER" id="PTHR30621:SF0">
    <property type="entry name" value="BIFUNCTIONAL GLUTAMINE SYNTHETASE ADENYLYLTRANSFERASE_ADENYLYL-REMOVING ENZYME"/>
    <property type="match status" value="1"/>
</dbReference>